<dbReference type="Pfam" id="PF13480">
    <property type="entry name" value="Acetyltransf_6"/>
    <property type="match status" value="1"/>
</dbReference>
<dbReference type="KEGG" id="senf:GJR95_19245"/>
<dbReference type="Proteomes" id="UP000464577">
    <property type="component" value="Chromosome"/>
</dbReference>
<evidence type="ECO:0000259" key="1">
    <source>
        <dbReference type="Pfam" id="PF13480"/>
    </source>
</evidence>
<dbReference type="Gene3D" id="3.40.630.30">
    <property type="match status" value="1"/>
</dbReference>
<proteinExistence type="predicted"/>
<reference evidence="2 3" key="1">
    <citation type="submission" date="2019-11" db="EMBL/GenBank/DDBJ databases">
        <title>Spirosoma endbachense sp. nov., isolated from a natural salt meadow.</title>
        <authorList>
            <person name="Rojas J."/>
            <person name="Ambika Manirajan B."/>
            <person name="Ratering S."/>
            <person name="Suarez C."/>
            <person name="Geissler-Plaum R."/>
            <person name="Schnell S."/>
        </authorList>
    </citation>
    <scope>NUCLEOTIDE SEQUENCE [LARGE SCALE GENOMIC DNA]</scope>
    <source>
        <strain evidence="2 3">I-24</strain>
    </source>
</reference>
<protein>
    <submittedName>
        <fullName evidence="2">GNAT family N-acetyltransferase</fullName>
    </submittedName>
</protein>
<keyword evidence="3" id="KW-1185">Reference proteome</keyword>
<sequence length="327" mass="37525">MPTFVSRQQLDIAAWDACVLESPQRIVYGYSWYLDAVLPAPDWCWMGLVVYDERGKYRAVMPVPLRRKQVFGIRHQWVVHQPFFCQFLSVFSLDTTIDPTLFLLVVQQRFRYGSSLSLNVSKPLSSEVRTLTTHVLDLSVGYDTVFSQYSSDRRLNLRRAEAANWTVSDSSDLNPLLDLFRLNHADAIRGGVADWAYTIFAGLGDELFRRGFGILRYATRDGRVEAGALFVREGNRIIYLFNAASETGRKKNARTLLIDQVIRDYAGQKFVFDFESPEKPSIAGFYESFGSAREPFYSFRWNRLTAFERVLIRLSRLVTSKKGNTDA</sequence>
<feature type="domain" description="BioF2-like acetyltransferase" evidence="1">
    <location>
        <begin position="156"/>
        <end position="274"/>
    </location>
</feature>
<dbReference type="EMBL" id="CP045997">
    <property type="protein sequence ID" value="QHW01374.1"/>
    <property type="molecule type" value="Genomic_DNA"/>
</dbReference>
<dbReference type="InterPro" id="IPR016181">
    <property type="entry name" value="Acyl_CoA_acyltransferase"/>
</dbReference>
<evidence type="ECO:0000313" key="2">
    <source>
        <dbReference type="EMBL" id="QHW01374.1"/>
    </source>
</evidence>
<organism evidence="2 3">
    <name type="scientific">Spirosoma endbachense</name>
    <dbReference type="NCBI Taxonomy" id="2666025"/>
    <lineage>
        <taxon>Bacteria</taxon>
        <taxon>Pseudomonadati</taxon>
        <taxon>Bacteroidota</taxon>
        <taxon>Cytophagia</taxon>
        <taxon>Cytophagales</taxon>
        <taxon>Cytophagaceae</taxon>
        <taxon>Spirosoma</taxon>
    </lineage>
</organism>
<name>A0A6P1W7P8_9BACT</name>
<dbReference type="AlphaFoldDB" id="A0A6P1W7P8"/>
<dbReference type="SUPFAM" id="SSF55729">
    <property type="entry name" value="Acyl-CoA N-acyltransferases (Nat)"/>
    <property type="match status" value="1"/>
</dbReference>
<gene>
    <name evidence="2" type="ORF">GJR95_19245</name>
</gene>
<keyword evidence="2" id="KW-0808">Transferase</keyword>
<dbReference type="InterPro" id="IPR038740">
    <property type="entry name" value="BioF2-like_GNAT_dom"/>
</dbReference>
<evidence type="ECO:0000313" key="3">
    <source>
        <dbReference type="Proteomes" id="UP000464577"/>
    </source>
</evidence>
<accession>A0A6P1W7P8</accession>
<dbReference type="GO" id="GO:0016740">
    <property type="term" value="F:transferase activity"/>
    <property type="evidence" value="ECO:0007669"/>
    <property type="project" value="UniProtKB-KW"/>
</dbReference>